<dbReference type="AlphaFoldDB" id="A0A926EEN4"/>
<organism evidence="1 2">
    <name type="scientific">Zhenhengia yiwuensis</name>
    <dbReference type="NCBI Taxonomy" id="2763666"/>
    <lineage>
        <taxon>Bacteria</taxon>
        <taxon>Bacillati</taxon>
        <taxon>Bacillota</taxon>
        <taxon>Clostridia</taxon>
        <taxon>Lachnospirales</taxon>
        <taxon>Lachnospiraceae</taxon>
        <taxon>Zhenhengia</taxon>
    </lineage>
</organism>
<comment type="caution">
    <text evidence="1">The sequence shown here is derived from an EMBL/GenBank/DDBJ whole genome shotgun (WGS) entry which is preliminary data.</text>
</comment>
<dbReference type="RefSeq" id="WP_249331241.1">
    <property type="nucleotide sequence ID" value="NZ_JACRSY010000002.1"/>
</dbReference>
<sequence length="486" mass="55581">MNNKLLNVVKSIGVGALLIGVSGMSNLLYANTVDTALAKGYYNVLTDVIKTHGIYKDRGEVRGNGLVYANLQDFEGDGIPELYMIRSQNDENSIGGYVESIWGYKSGKAYPISSEYNNIRHRRDSRDIYMTKIEGKDYLVHRTQLSHGHGKSPYDNVSIDDIAIYTVKSGKLVKIEEVKGLWESTVDDSLKERKSFTQIQGGKTKTITENTYNNLMKKYTAGILICYGEAGSPAFSIDTSNGNEQFMKFYKELDNKVNKVNASIKDVYPIKSKEEKEQIGRFLSNFPYALNSFKFDINSYNDHELIKVAHINQFDGLIDLGGDRFDGTTINNWHYDAYKIDIVDKYIHDLFGVKPDINRTTSKDFFNYYKAKDKYYFPSMEKGSGVLKYGTDIKNMYALNNTTYCVTFDLYEFDSTWLEDNNEDWMRPYSSWSKEEKQYGELRGTGYAVVKQVSQNGKLGWNLVEYHKDGGILSNKQLEALQKKYK</sequence>
<evidence type="ECO:0000313" key="2">
    <source>
        <dbReference type="Proteomes" id="UP000655830"/>
    </source>
</evidence>
<proteinExistence type="predicted"/>
<protein>
    <submittedName>
        <fullName evidence="1">Uncharacterized protein</fullName>
    </submittedName>
</protein>
<accession>A0A926EEN4</accession>
<dbReference type="EMBL" id="JACRSY010000002">
    <property type="protein sequence ID" value="MBC8578176.1"/>
    <property type="molecule type" value="Genomic_DNA"/>
</dbReference>
<gene>
    <name evidence="1" type="ORF">H8718_01295</name>
</gene>
<name>A0A926EEN4_9FIRM</name>
<keyword evidence="2" id="KW-1185">Reference proteome</keyword>
<evidence type="ECO:0000313" key="1">
    <source>
        <dbReference type="EMBL" id="MBC8578176.1"/>
    </source>
</evidence>
<dbReference type="Proteomes" id="UP000655830">
    <property type="component" value="Unassembled WGS sequence"/>
</dbReference>
<reference evidence="1" key="1">
    <citation type="submission" date="2020-08" db="EMBL/GenBank/DDBJ databases">
        <title>Genome public.</title>
        <authorList>
            <person name="Liu C."/>
            <person name="Sun Q."/>
        </authorList>
    </citation>
    <scope>NUCLEOTIDE SEQUENCE</scope>
    <source>
        <strain evidence="1">NSJ-12</strain>
    </source>
</reference>